<evidence type="ECO:0000256" key="1">
    <source>
        <dbReference type="ARBA" id="ARBA00004370"/>
    </source>
</evidence>
<keyword evidence="16" id="KW-1133">Transmembrane helix</keyword>
<keyword evidence="8" id="KW-0863">Zinc-finger</keyword>
<dbReference type="AlphaFoldDB" id="A0AAD8NGN4"/>
<dbReference type="FunFam" id="2.60.200.40:FF:000006">
    <property type="entry name" value="Diacylglycerol kinase"/>
    <property type="match status" value="1"/>
</dbReference>
<dbReference type="SUPFAM" id="SSF111331">
    <property type="entry name" value="NAD kinase/diacylglycerol kinase-like"/>
    <property type="match status" value="1"/>
</dbReference>
<feature type="domain" description="DAGKc" evidence="18">
    <location>
        <begin position="366"/>
        <end position="505"/>
    </location>
</feature>
<evidence type="ECO:0000313" key="20">
    <source>
        <dbReference type="Proteomes" id="UP001229421"/>
    </source>
</evidence>
<feature type="transmembrane region" description="Helical" evidence="16">
    <location>
        <begin position="27"/>
        <end position="48"/>
    </location>
</feature>
<dbReference type="Pfam" id="PF00130">
    <property type="entry name" value="C1_1"/>
    <property type="match status" value="1"/>
</dbReference>
<keyword evidence="20" id="KW-1185">Reference proteome</keyword>
<name>A0AAD8NGN4_TARER</name>
<dbReference type="Gene3D" id="3.40.50.10330">
    <property type="entry name" value="Probable inorganic polyphosphate/atp-NAD kinase, domain 1"/>
    <property type="match status" value="1"/>
</dbReference>
<evidence type="ECO:0000256" key="9">
    <source>
        <dbReference type="ARBA" id="ARBA00022777"/>
    </source>
</evidence>
<protein>
    <recommendedName>
        <fullName evidence="14">Diacylglycerol kinase</fullName>
        <shortName evidence="14">DAG kinase</shortName>
        <ecNumber evidence="14">2.7.1.107</ecNumber>
    </recommendedName>
</protein>
<comment type="subcellular location">
    <subcellularLocation>
        <location evidence="1">Membrane</location>
    </subcellularLocation>
</comment>
<evidence type="ECO:0000256" key="7">
    <source>
        <dbReference type="ARBA" id="ARBA00022741"/>
    </source>
</evidence>
<dbReference type="PANTHER" id="PTHR11255:SF54">
    <property type="entry name" value="DIACYLGLYCEROL KINASE THETA"/>
    <property type="match status" value="1"/>
</dbReference>
<dbReference type="PANTHER" id="PTHR11255">
    <property type="entry name" value="DIACYLGLYCEROL KINASE"/>
    <property type="match status" value="1"/>
</dbReference>
<evidence type="ECO:0000256" key="10">
    <source>
        <dbReference type="ARBA" id="ARBA00022833"/>
    </source>
</evidence>
<keyword evidence="11 14" id="KW-0067">ATP-binding</keyword>
<accession>A0AAD8NGN4</accession>
<evidence type="ECO:0000256" key="11">
    <source>
        <dbReference type="ARBA" id="ARBA00022840"/>
    </source>
</evidence>
<dbReference type="GO" id="GO:0007200">
    <property type="term" value="P:phospholipase C-activating G protein-coupled receptor signaling pathway"/>
    <property type="evidence" value="ECO:0007669"/>
    <property type="project" value="InterPro"/>
</dbReference>
<keyword evidence="10" id="KW-0862">Zinc</keyword>
<dbReference type="SMART" id="SM00045">
    <property type="entry name" value="DAGKa"/>
    <property type="match status" value="1"/>
</dbReference>
<evidence type="ECO:0000259" key="18">
    <source>
        <dbReference type="PROSITE" id="PS50146"/>
    </source>
</evidence>
<comment type="subunit">
    <text evidence="3">Monomer.</text>
</comment>
<keyword evidence="9 14" id="KW-0418">Kinase</keyword>
<dbReference type="PROSITE" id="PS50081">
    <property type="entry name" value="ZF_DAG_PE_2"/>
    <property type="match status" value="1"/>
</dbReference>
<dbReference type="CDD" id="cd00029">
    <property type="entry name" value="C1"/>
    <property type="match status" value="1"/>
</dbReference>
<dbReference type="InterPro" id="IPR000756">
    <property type="entry name" value="Diacylglycerol_kin_accessory"/>
</dbReference>
<dbReference type="FunFam" id="3.40.50.10330:FF:000006">
    <property type="entry name" value="Diacylglycerol kinase"/>
    <property type="match status" value="1"/>
</dbReference>
<feature type="region of interest" description="Disordered" evidence="15">
    <location>
        <begin position="277"/>
        <end position="297"/>
    </location>
</feature>
<evidence type="ECO:0000256" key="12">
    <source>
        <dbReference type="ARBA" id="ARBA00023016"/>
    </source>
</evidence>
<evidence type="ECO:0000256" key="3">
    <source>
        <dbReference type="ARBA" id="ARBA00011245"/>
    </source>
</evidence>
<dbReference type="Gene3D" id="2.60.200.40">
    <property type="match status" value="1"/>
</dbReference>
<dbReference type="Gene3D" id="3.30.60.20">
    <property type="match status" value="1"/>
</dbReference>
<evidence type="ECO:0000256" key="15">
    <source>
        <dbReference type="SAM" id="MobiDB-lite"/>
    </source>
</evidence>
<evidence type="ECO:0000256" key="13">
    <source>
        <dbReference type="ARBA" id="ARBA00023136"/>
    </source>
</evidence>
<dbReference type="GO" id="GO:0008270">
    <property type="term" value="F:zinc ion binding"/>
    <property type="evidence" value="ECO:0007669"/>
    <property type="project" value="UniProtKB-KW"/>
</dbReference>
<dbReference type="Pfam" id="PF00609">
    <property type="entry name" value="DAGK_acc"/>
    <property type="match status" value="1"/>
</dbReference>
<keyword evidence="7 14" id="KW-0547">Nucleotide-binding</keyword>
<dbReference type="SMART" id="SM00046">
    <property type="entry name" value="DAGKc"/>
    <property type="match status" value="1"/>
</dbReference>
<feature type="domain" description="Phorbol-ester/DAG-type" evidence="17">
    <location>
        <begin position="79"/>
        <end position="140"/>
    </location>
</feature>
<comment type="caution">
    <text evidence="19">The sequence shown here is derived from an EMBL/GenBank/DDBJ whole genome shotgun (WGS) entry which is preliminary data.</text>
</comment>
<evidence type="ECO:0000256" key="14">
    <source>
        <dbReference type="RuleBase" id="RU361128"/>
    </source>
</evidence>
<keyword evidence="16" id="KW-0812">Transmembrane</keyword>
<evidence type="ECO:0000256" key="16">
    <source>
        <dbReference type="SAM" id="Phobius"/>
    </source>
</evidence>
<organism evidence="19 20">
    <name type="scientific">Tagetes erecta</name>
    <name type="common">African marigold</name>
    <dbReference type="NCBI Taxonomy" id="13708"/>
    <lineage>
        <taxon>Eukaryota</taxon>
        <taxon>Viridiplantae</taxon>
        <taxon>Streptophyta</taxon>
        <taxon>Embryophyta</taxon>
        <taxon>Tracheophyta</taxon>
        <taxon>Spermatophyta</taxon>
        <taxon>Magnoliopsida</taxon>
        <taxon>eudicotyledons</taxon>
        <taxon>Gunneridae</taxon>
        <taxon>Pentapetalae</taxon>
        <taxon>asterids</taxon>
        <taxon>campanulids</taxon>
        <taxon>Asterales</taxon>
        <taxon>Asteraceae</taxon>
        <taxon>Asteroideae</taxon>
        <taxon>Heliantheae alliance</taxon>
        <taxon>Tageteae</taxon>
        <taxon>Tagetes</taxon>
    </lineage>
</organism>
<gene>
    <name evidence="19" type="ORF">QVD17_38957</name>
</gene>
<keyword evidence="12" id="KW-0346">Stress response</keyword>
<dbReference type="Proteomes" id="UP001229421">
    <property type="component" value="Unassembled WGS sequence"/>
</dbReference>
<dbReference type="InterPro" id="IPR017438">
    <property type="entry name" value="ATP-NAD_kinase_N"/>
</dbReference>
<dbReference type="InterPro" id="IPR046349">
    <property type="entry name" value="C1-like_sf"/>
</dbReference>
<dbReference type="CDD" id="cd20805">
    <property type="entry name" value="C1_DGK_rpt2"/>
    <property type="match status" value="1"/>
</dbReference>
<keyword evidence="4 14" id="KW-0808">Transferase</keyword>
<evidence type="ECO:0000256" key="8">
    <source>
        <dbReference type="ARBA" id="ARBA00022771"/>
    </source>
</evidence>
<dbReference type="SUPFAM" id="SSF57889">
    <property type="entry name" value="Cysteine-rich domain"/>
    <property type="match status" value="1"/>
</dbReference>
<keyword evidence="13 16" id="KW-0472">Membrane</keyword>
<dbReference type="SMART" id="SM00109">
    <property type="entry name" value="C1"/>
    <property type="match status" value="2"/>
</dbReference>
<comment type="similarity">
    <text evidence="2 14">Belongs to the eukaryotic diacylglycerol kinase family.</text>
</comment>
<dbReference type="EC" id="2.7.1.107" evidence="14"/>
<dbReference type="InterPro" id="IPR001206">
    <property type="entry name" value="Diacylglycerol_kinase_cat_dom"/>
</dbReference>
<dbReference type="InterPro" id="IPR016064">
    <property type="entry name" value="NAD/diacylglycerol_kinase_sf"/>
</dbReference>
<dbReference type="EMBL" id="JAUHHV010000011">
    <property type="protein sequence ID" value="KAK1407343.1"/>
    <property type="molecule type" value="Genomic_DNA"/>
</dbReference>
<evidence type="ECO:0000259" key="17">
    <source>
        <dbReference type="PROSITE" id="PS50081"/>
    </source>
</evidence>
<keyword evidence="6" id="KW-0677">Repeat</keyword>
<keyword evidence="5" id="KW-0479">Metal-binding</keyword>
<dbReference type="GO" id="GO:0005524">
    <property type="term" value="F:ATP binding"/>
    <property type="evidence" value="ECO:0007669"/>
    <property type="project" value="UniProtKB-KW"/>
</dbReference>
<dbReference type="GO" id="GO:0016020">
    <property type="term" value="C:membrane"/>
    <property type="evidence" value="ECO:0007669"/>
    <property type="project" value="UniProtKB-SubCell"/>
</dbReference>
<dbReference type="InterPro" id="IPR037607">
    <property type="entry name" value="DGK"/>
</dbReference>
<dbReference type="InterPro" id="IPR002219">
    <property type="entry name" value="PKC_DAG/PE"/>
</dbReference>
<dbReference type="Pfam" id="PF00781">
    <property type="entry name" value="DAGK_cat"/>
    <property type="match status" value="1"/>
</dbReference>
<evidence type="ECO:0000256" key="4">
    <source>
        <dbReference type="ARBA" id="ARBA00022679"/>
    </source>
</evidence>
<proteinExistence type="inferred from homology"/>
<sequence length="737" mass="81416">MDDYRQPEILPPAWKNKNPSELAESHVFIVSCFVAGVIGILTIVYTAFQWRRNISLSLMKATARKKKDPKLRYKVPLAAHTWYLESGSRGKNLNCCVCLHSVSSSQTIGPMVGSDSFIHRCRICGAAAHLSCSRKAHRDCKCVSMIGATHVLHLWAIRWNEVVDQPDEISFCSHCEEPCSASFLGGSPIWSCLWCQRLVHVDCHSSLYSDTGDVCDLGPFRRLIVSPLRVKNLSRTSSGGILSSITHGANEIASSVRASIRNQRKRTEKGNEVFVETSNGNLEESSTESTADSNLANDASNTIQEKENYNGNMITNTNGTSQHQDGDSINKLGKKLSIRRSLSDSKKVESYVAGMKQKYELTDLGPDSRPLLVFINKKSGAQRGDSLRLRMNILLNPVQVFELSSTEGPEVGLHLFRKVPNFIILVSGGDGTVGWVLDAIEKQNFVSPPPVAILPAGTGNDLARVLGWGGGLGSLDRQSGLCTMLQDIEHAAVTVLDRWKVSITNQKGNQLRAPKFMNNYLGVGCDAKVALEIHNLREENPEKFCNQFMNKVLYAREGARTIMDRTFEDYPWQVRVEVDGVDIEVPEDAEGIVVANIGSYMGGVDLWQNEDDNCDNFDPQSMHDRILEVVSISGTWHLGKLQVGLSRAQRLAQGKTIKIQLLAQLPVQVDGEPWMQSPCTLTISHHGQAFMLKRSSEVPLGHAASLVADVLANAERNQVINTLQKRTLLQEMALKLS</sequence>
<dbReference type="PROSITE" id="PS50146">
    <property type="entry name" value="DAGK"/>
    <property type="match status" value="1"/>
</dbReference>
<dbReference type="GO" id="GO:0004143">
    <property type="term" value="F:ATP-dependent diacylglycerol kinase activity"/>
    <property type="evidence" value="ECO:0007669"/>
    <property type="project" value="UniProtKB-EC"/>
</dbReference>
<evidence type="ECO:0000256" key="6">
    <source>
        <dbReference type="ARBA" id="ARBA00022737"/>
    </source>
</evidence>
<comment type="catalytic activity">
    <reaction evidence="14">
        <text>a 1,2-diacyl-sn-glycerol + ATP = a 1,2-diacyl-sn-glycero-3-phosphate + ADP + H(+)</text>
        <dbReference type="Rhea" id="RHEA:10272"/>
        <dbReference type="ChEBI" id="CHEBI:15378"/>
        <dbReference type="ChEBI" id="CHEBI:17815"/>
        <dbReference type="ChEBI" id="CHEBI:30616"/>
        <dbReference type="ChEBI" id="CHEBI:58608"/>
        <dbReference type="ChEBI" id="CHEBI:456216"/>
        <dbReference type="EC" id="2.7.1.107"/>
    </reaction>
</comment>
<evidence type="ECO:0000256" key="5">
    <source>
        <dbReference type="ARBA" id="ARBA00022723"/>
    </source>
</evidence>
<evidence type="ECO:0000313" key="19">
    <source>
        <dbReference type="EMBL" id="KAK1407343.1"/>
    </source>
</evidence>
<reference evidence="19" key="1">
    <citation type="journal article" date="2023" name="bioRxiv">
        <title>Improved chromosome-level genome assembly for marigold (Tagetes erecta).</title>
        <authorList>
            <person name="Jiang F."/>
            <person name="Yuan L."/>
            <person name="Wang S."/>
            <person name="Wang H."/>
            <person name="Xu D."/>
            <person name="Wang A."/>
            <person name="Fan W."/>
        </authorList>
    </citation>
    <scope>NUCLEOTIDE SEQUENCE</scope>
    <source>
        <strain evidence="19">WSJ</strain>
        <tissue evidence="19">Leaf</tissue>
    </source>
</reference>
<evidence type="ECO:0000256" key="2">
    <source>
        <dbReference type="ARBA" id="ARBA00009280"/>
    </source>
</evidence>